<feature type="transmembrane region" description="Helical" evidence="7">
    <location>
        <begin position="46"/>
        <end position="66"/>
    </location>
</feature>
<comment type="subcellular location">
    <subcellularLocation>
        <location evidence="1">Cell membrane</location>
        <topology evidence="1">Multi-pass membrane protein</topology>
    </subcellularLocation>
</comment>
<dbReference type="CDD" id="cd17329">
    <property type="entry name" value="MFS_MdtH_MDR_like"/>
    <property type="match status" value="1"/>
</dbReference>
<feature type="transmembrane region" description="Helical" evidence="7">
    <location>
        <begin position="139"/>
        <end position="161"/>
    </location>
</feature>
<dbReference type="RefSeq" id="WP_380967764.1">
    <property type="nucleotide sequence ID" value="NZ_JBHTCO010000020.1"/>
</dbReference>
<dbReference type="InterPro" id="IPR036259">
    <property type="entry name" value="MFS_trans_sf"/>
</dbReference>
<dbReference type="SUPFAM" id="SSF103473">
    <property type="entry name" value="MFS general substrate transporter"/>
    <property type="match status" value="1"/>
</dbReference>
<dbReference type="PROSITE" id="PS00216">
    <property type="entry name" value="SUGAR_TRANSPORT_1"/>
    <property type="match status" value="1"/>
</dbReference>
<feature type="transmembrane region" description="Helical" evidence="7">
    <location>
        <begin position="396"/>
        <end position="417"/>
    </location>
</feature>
<feature type="transmembrane region" description="Helical" evidence="7">
    <location>
        <begin position="226"/>
        <end position="251"/>
    </location>
</feature>
<feature type="transmembrane region" description="Helical" evidence="7">
    <location>
        <begin position="12"/>
        <end position="34"/>
    </location>
</feature>
<evidence type="ECO:0000313" key="9">
    <source>
        <dbReference type="EMBL" id="MFC7394420.1"/>
    </source>
</evidence>
<keyword evidence="10" id="KW-1185">Reference proteome</keyword>
<proteinExistence type="predicted"/>
<keyword evidence="5 7" id="KW-1133">Transmembrane helix</keyword>
<evidence type="ECO:0000313" key="10">
    <source>
        <dbReference type="Proteomes" id="UP001596505"/>
    </source>
</evidence>
<dbReference type="Proteomes" id="UP001596505">
    <property type="component" value="Unassembled WGS sequence"/>
</dbReference>
<evidence type="ECO:0000256" key="4">
    <source>
        <dbReference type="ARBA" id="ARBA00022692"/>
    </source>
</evidence>
<evidence type="ECO:0000256" key="3">
    <source>
        <dbReference type="ARBA" id="ARBA00022475"/>
    </source>
</evidence>
<dbReference type="Gene3D" id="1.20.1250.20">
    <property type="entry name" value="MFS general substrate transporter like domains"/>
    <property type="match status" value="1"/>
</dbReference>
<dbReference type="Pfam" id="PF07690">
    <property type="entry name" value="MFS_1"/>
    <property type="match status" value="2"/>
</dbReference>
<gene>
    <name evidence="9" type="ORF">ACFQRG_15795</name>
</gene>
<evidence type="ECO:0000256" key="1">
    <source>
        <dbReference type="ARBA" id="ARBA00004651"/>
    </source>
</evidence>
<dbReference type="EMBL" id="JBHTCO010000020">
    <property type="protein sequence ID" value="MFC7394420.1"/>
    <property type="molecule type" value="Genomic_DNA"/>
</dbReference>
<keyword evidence="6 7" id="KW-0472">Membrane</keyword>
<dbReference type="PANTHER" id="PTHR23517:SF3">
    <property type="entry name" value="INTEGRAL MEMBRANE TRANSPORT PROTEIN"/>
    <property type="match status" value="1"/>
</dbReference>
<dbReference type="PROSITE" id="PS50850">
    <property type="entry name" value="MFS"/>
    <property type="match status" value="1"/>
</dbReference>
<reference evidence="10" key="1">
    <citation type="journal article" date="2019" name="Int. J. Syst. Evol. Microbiol.">
        <title>The Global Catalogue of Microorganisms (GCM) 10K type strain sequencing project: providing services to taxonomists for standard genome sequencing and annotation.</title>
        <authorList>
            <consortium name="The Broad Institute Genomics Platform"/>
            <consortium name="The Broad Institute Genome Sequencing Center for Infectious Disease"/>
            <person name="Wu L."/>
            <person name="Ma J."/>
        </authorList>
    </citation>
    <scope>NUCLEOTIDE SEQUENCE [LARGE SCALE GENOMIC DNA]</scope>
    <source>
        <strain evidence="10">CGMCC 1.16305</strain>
    </source>
</reference>
<feature type="transmembrane region" description="Helical" evidence="7">
    <location>
        <begin position="167"/>
        <end position="186"/>
    </location>
</feature>
<organism evidence="9 10">
    <name type="scientific">Scopulibacillus cellulosilyticus</name>
    <dbReference type="NCBI Taxonomy" id="2665665"/>
    <lineage>
        <taxon>Bacteria</taxon>
        <taxon>Bacillati</taxon>
        <taxon>Bacillota</taxon>
        <taxon>Bacilli</taxon>
        <taxon>Bacillales</taxon>
        <taxon>Sporolactobacillaceae</taxon>
        <taxon>Scopulibacillus</taxon>
    </lineage>
</organism>
<dbReference type="InterPro" id="IPR020846">
    <property type="entry name" value="MFS_dom"/>
</dbReference>
<keyword evidence="2" id="KW-0813">Transport</keyword>
<name>A0ABW2Q0D3_9BACL</name>
<dbReference type="InterPro" id="IPR011701">
    <property type="entry name" value="MFS"/>
</dbReference>
<evidence type="ECO:0000256" key="5">
    <source>
        <dbReference type="ARBA" id="ARBA00022989"/>
    </source>
</evidence>
<protein>
    <submittedName>
        <fullName evidence="9">MDR family MFS transporter</fullName>
    </submittedName>
</protein>
<feature type="domain" description="Major facilitator superfamily (MFS) profile" evidence="8">
    <location>
        <begin position="1"/>
        <end position="418"/>
    </location>
</feature>
<feature type="transmembrane region" description="Helical" evidence="7">
    <location>
        <begin position="73"/>
        <end position="91"/>
    </location>
</feature>
<keyword evidence="4 7" id="KW-0812">Transmembrane</keyword>
<evidence type="ECO:0000256" key="6">
    <source>
        <dbReference type="ARBA" id="ARBA00023136"/>
    </source>
</evidence>
<accession>A0ABW2Q0D3</accession>
<evidence type="ECO:0000256" key="7">
    <source>
        <dbReference type="SAM" id="Phobius"/>
    </source>
</evidence>
<keyword evidence="3" id="KW-1003">Cell membrane</keyword>
<feature type="transmembrane region" description="Helical" evidence="7">
    <location>
        <begin position="97"/>
        <end position="118"/>
    </location>
</feature>
<feature type="transmembrane region" description="Helical" evidence="7">
    <location>
        <begin position="276"/>
        <end position="294"/>
    </location>
</feature>
<sequence>MRWRDWDTNLKIRLLGEGISNLLFWMYFPFMSIYFSNTFGKEKAGLLLIVSQVIGVIVGLIGGYCADHFGRKRMMVLSTAGNVICFIFFALGNSPWLTSPVLTFISFSALGLFGALYMPASHAMVADVVPERHRASVFAVFYTSINISVVLGPILGGIFFFNYRFELLVVCLIISIILTIVLQKFIRETTPESKGEKKGPQGERGKWTHYIFQQFADYKIIITDKVFLMFIIAGILVAQTFMQLDLLMAVYSTDHVPNQNLISIGGWSIKIDGEHAFSWFVSENGLLVSLLTVFMTKWMTKYRERNVFIGSALLYGIGIIIFGHTVNVWILIIAVAIFTAAELMVTGIQESFVSKLAPEHMRGQYFAAASLRYSIGRSIAPLAIPMTVWFGYSWTFIILGGFAFISAALYGGMFKMLDHHNKQQRKAAAIK</sequence>
<feature type="transmembrane region" description="Helical" evidence="7">
    <location>
        <begin position="306"/>
        <end position="322"/>
    </location>
</feature>
<evidence type="ECO:0000256" key="2">
    <source>
        <dbReference type="ARBA" id="ARBA00022448"/>
    </source>
</evidence>
<dbReference type="InterPro" id="IPR050171">
    <property type="entry name" value="MFS_Transporters"/>
</dbReference>
<comment type="caution">
    <text evidence="9">The sequence shown here is derived from an EMBL/GenBank/DDBJ whole genome shotgun (WGS) entry which is preliminary data.</text>
</comment>
<dbReference type="PANTHER" id="PTHR23517">
    <property type="entry name" value="RESISTANCE PROTEIN MDTM, PUTATIVE-RELATED-RELATED"/>
    <property type="match status" value="1"/>
</dbReference>
<dbReference type="InterPro" id="IPR005829">
    <property type="entry name" value="Sugar_transporter_CS"/>
</dbReference>
<evidence type="ECO:0000259" key="8">
    <source>
        <dbReference type="PROSITE" id="PS50850"/>
    </source>
</evidence>